<comment type="similarity">
    <text evidence="2 10">Belongs to the TrkH potassium transport family.</text>
</comment>
<sequence>MPRIRFLPRRIRLDFISLHYAYIIGCSLIAFLILGCFGNLSAIDAFFFAVSGSTESGLNTVDVKDLKLAQQLVIYFFPILTNLATVNILVVVIRIWYFEKRFREISPRVLKDRRTPKIYSEDASKDVELQDGPVGSFAEHDSRVPSTGKVDDHDKTPDASVAEDTEKRGHIAWAKDVGQGKALRIPPPLAREQGADFDLVRSVSNNTAIDDDDIIPDPPRRTRSEQVGNEFSKRRRSTSQKAREAVQHSVSPVGLLEGAFVFGSQPRARRMSTVSRSQNELALGNLPQLSASVTVGKNSNFTGLNAQDREELGGIEYRSLKLLLKIIIGLYAGLHILGYIGLTPWILHSDPKYREYLDTQGANPVWWAFYSAETMISNCGFTLTADSMISFRDAAWPMVLLTFLAFAGNTCHPIILRFIIWSFHKLASKKSSLQESLRFLLDHPRRCYTILFPSNTTWILFAILFVLNFVDVLLIIVLDLDNPEVASLPIAARLNAAAFQAASARHTGTATFNLAKVNPAVQFSLLTMMYIAVYPIAMSVRGSNTYEDTALGKYADNADPGDDQPMTSYLMQHIRNQLSFDLWYIFLGTFCICIAESKPIMDPENAAFNVFAVMFECVSAYGNVGLSLGTNSTLTSLSGDFTVFSKVVICAMMWRGRHRGLPYALDHAVMLPSDELIGGADNETEKPAQSSDGRNLARAITM</sequence>
<dbReference type="GeneID" id="96010654"/>
<feature type="transmembrane region" description="Helical" evidence="10">
    <location>
        <begin position="520"/>
        <end position="537"/>
    </location>
</feature>
<dbReference type="RefSeq" id="XP_069225039.1">
    <property type="nucleotide sequence ID" value="XM_069377816.1"/>
</dbReference>
<protein>
    <recommendedName>
        <fullName evidence="10">Potassium transport protein</fullName>
    </recommendedName>
</protein>
<dbReference type="PANTHER" id="PTHR31064:SF5">
    <property type="entry name" value="POTASSIUM ION TRANSPORTER (EUROFUNG)"/>
    <property type="match status" value="1"/>
</dbReference>
<keyword evidence="3 10" id="KW-0813">Transport</keyword>
<keyword evidence="6 10" id="KW-0630">Potassium</keyword>
<proteinExistence type="inferred from homology"/>
<keyword evidence="9 10" id="KW-0472">Membrane</keyword>
<evidence type="ECO:0000256" key="2">
    <source>
        <dbReference type="ARBA" id="ARBA00009137"/>
    </source>
</evidence>
<feature type="transmembrane region" description="Helical" evidence="10">
    <location>
        <begin position="322"/>
        <end position="347"/>
    </location>
</feature>
<feature type="transmembrane region" description="Helical" evidence="10">
    <location>
        <begin position="394"/>
        <end position="420"/>
    </location>
</feature>
<feature type="transmembrane region" description="Helical" evidence="10">
    <location>
        <begin position="458"/>
        <end position="478"/>
    </location>
</feature>
<dbReference type="InterPro" id="IPR004773">
    <property type="entry name" value="K/Na_transp_Trk1/HKT1"/>
</dbReference>
<dbReference type="InterPro" id="IPR015958">
    <property type="entry name" value="Trk1_fungi"/>
</dbReference>
<evidence type="ECO:0000256" key="5">
    <source>
        <dbReference type="ARBA" id="ARBA00022692"/>
    </source>
</evidence>
<keyword evidence="4 10" id="KW-0633">Potassium transport</keyword>
<dbReference type="PANTHER" id="PTHR31064">
    <property type="entry name" value="POTASSIUM TRANSPORT PROTEIN DDB_G0292412-RELATED"/>
    <property type="match status" value="1"/>
</dbReference>
<feature type="region of interest" description="Disordered" evidence="11">
    <location>
        <begin position="129"/>
        <end position="173"/>
    </location>
</feature>
<evidence type="ECO:0000256" key="3">
    <source>
        <dbReference type="ARBA" id="ARBA00022448"/>
    </source>
</evidence>
<dbReference type="EMBL" id="JAAQHG020000097">
    <property type="protein sequence ID" value="KAL1581932.1"/>
    <property type="molecule type" value="Genomic_DNA"/>
</dbReference>
<accession>A0AB34KDU2</accession>
<keyword evidence="5 10" id="KW-0812">Transmembrane</keyword>
<dbReference type="AlphaFoldDB" id="A0AB34KDU2"/>
<dbReference type="GO" id="GO:0140107">
    <property type="term" value="F:high-affinity potassium ion transmembrane transporter activity"/>
    <property type="evidence" value="ECO:0007669"/>
    <property type="project" value="TreeGrafter"/>
</dbReference>
<dbReference type="InterPro" id="IPR051143">
    <property type="entry name" value="TrkH_K-transport"/>
</dbReference>
<feature type="transmembrane region" description="Helical" evidence="10">
    <location>
        <begin position="72"/>
        <end position="97"/>
    </location>
</feature>
<dbReference type="GO" id="GO:1990573">
    <property type="term" value="P:potassium ion import across plasma membrane"/>
    <property type="evidence" value="ECO:0007669"/>
    <property type="project" value="TreeGrafter"/>
</dbReference>
<organism evidence="12 13">
    <name type="scientific">Cladosporium halotolerans</name>
    <dbReference type="NCBI Taxonomy" id="1052096"/>
    <lineage>
        <taxon>Eukaryota</taxon>
        <taxon>Fungi</taxon>
        <taxon>Dikarya</taxon>
        <taxon>Ascomycota</taxon>
        <taxon>Pezizomycotina</taxon>
        <taxon>Dothideomycetes</taxon>
        <taxon>Dothideomycetidae</taxon>
        <taxon>Cladosporiales</taxon>
        <taxon>Cladosporiaceae</taxon>
        <taxon>Cladosporium</taxon>
    </lineage>
</organism>
<keyword evidence="8 10" id="KW-0406">Ion transport</keyword>
<feature type="region of interest" description="Disordered" evidence="11">
    <location>
        <begin position="208"/>
        <end position="248"/>
    </location>
</feature>
<dbReference type="GO" id="GO:0030007">
    <property type="term" value="P:intracellular potassium ion homeostasis"/>
    <property type="evidence" value="ECO:0007669"/>
    <property type="project" value="UniProtKB-UniRule"/>
</dbReference>
<comment type="caution">
    <text evidence="12">The sequence shown here is derived from an EMBL/GenBank/DDBJ whole genome shotgun (WGS) entry which is preliminary data.</text>
</comment>
<dbReference type="Proteomes" id="UP000803884">
    <property type="component" value="Unassembled WGS sequence"/>
</dbReference>
<evidence type="ECO:0000256" key="11">
    <source>
        <dbReference type="SAM" id="MobiDB-lite"/>
    </source>
</evidence>
<evidence type="ECO:0000256" key="4">
    <source>
        <dbReference type="ARBA" id="ARBA00022538"/>
    </source>
</evidence>
<dbReference type="NCBIfam" id="TIGR00934">
    <property type="entry name" value="2a38euk"/>
    <property type="match status" value="1"/>
</dbReference>
<evidence type="ECO:0000256" key="10">
    <source>
        <dbReference type="PIRNR" id="PIRNR002450"/>
    </source>
</evidence>
<keyword evidence="13" id="KW-1185">Reference proteome</keyword>
<feature type="region of interest" description="Disordered" evidence="11">
    <location>
        <begin position="680"/>
        <end position="702"/>
    </location>
</feature>
<gene>
    <name evidence="12" type="ORF">WHR41_09212</name>
</gene>
<name>A0AB34KDU2_9PEZI</name>
<comment type="caution">
    <text evidence="10">Lacks conserved residue(s) required for the propagation of feature annotation.</text>
</comment>
<evidence type="ECO:0000313" key="12">
    <source>
        <dbReference type="EMBL" id="KAL1581932.1"/>
    </source>
</evidence>
<keyword evidence="7 10" id="KW-1133">Transmembrane helix</keyword>
<feature type="transmembrane region" description="Helical" evidence="10">
    <location>
        <begin position="20"/>
        <end position="52"/>
    </location>
</feature>
<dbReference type="Pfam" id="PF02386">
    <property type="entry name" value="TrkH"/>
    <property type="match status" value="1"/>
</dbReference>
<evidence type="ECO:0000256" key="9">
    <source>
        <dbReference type="ARBA" id="ARBA00023136"/>
    </source>
</evidence>
<evidence type="ECO:0000256" key="1">
    <source>
        <dbReference type="ARBA" id="ARBA00004141"/>
    </source>
</evidence>
<reference evidence="12 13" key="1">
    <citation type="journal article" date="2020" name="Microbiol. Resour. Announc.">
        <title>Draft Genome Sequence of a Cladosporium Species Isolated from the Mesophotic Ascidian Didemnum maculosum.</title>
        <authorList>
            <person name="Gioti A."/>
            <person name="Siaperas R."/>
            <person name="Nikolaivits E."/>
            <person name="Le Goff G."/>
            <person name="Ouazzani J."/>
            <person name="Kotoulas G."/>
            <person name="Topakas E."/>
        </authorList>
    </citation>
    <scope>NUCLEOTIDE SEQUENCE [LARGE SCALE GENOMIC DNA]</scope>
    <source>
        <strain evidence="12 13">TM138-S3</strain>
    </source>
</reference>
<evidence type="ECO:0000256" key="8">
    <source>
        <dbReference type="ARBA" id="ARBA00023065"/>
    </source>
</evidence>
<dbReference type="InterPro" id="IPR003445">
    <property type="entry name" value="Cat_transpt"/>
</dbReference>
<feature type="compositionally biased region" description="Basic and acidic residues" evidence="11">
    <location>
        <begin position="138"/>
        <end position="157"/>
    </location>
</feature>
<dbReference type="GO" id="GO:0005886">
    <property type="term" value="C:plasma membrane"/>
    <property type="evidence" value="ECO:0007669"/>
    <property type="project" value="InterPro"/>
</dbReference>
<comment type="subcellular location">
    <subcellularLocation>
        <location evidence="1">Membrane</location>
        <topology evidence="1">Multi-pass membrane protein</topology>
    </subcellularLocation>
</comment>
<evidence type="ECO:0000313" key="13">
    <source>
        <dbReference type="Proteomes" id="UP000803884"/>
    </source>
</evidence>
<dbReference type="PIRSF" id="PIRSF002450">
    <property type="entry name" value="K+_transpter_TRK"/>
    <property type="match status" value="1"/>
</dbReference>
<evidence type="ECO:0000256" key="6">
    <source>
        <dbReference type="ARBA" id="ARBA00022958"/>
    </source>
</evidence>
<evidence type="ECO:0000256" key="7">
    <source>
        <dbReference type="ARBA" id="ARBA00022989"/>
    </source>
</evidence>